<evidence type="ECO:0000313" key="2">
    <source>
        <dbReference type="Proteomes" id="UP000594638"/>
    </source>
</evidence>
<feature type="non-terminal residue" evidence="1">
    <location>
        <position position="50"/>
    </location>
</feature>
<evidence type="ECO:0000313" key="1">
    <source>
        <dbReference type="EMBL" id="CAA3024270.1"/>
    </source>
</evidence>
<dbReference type="OrthoDB" id="1743719at2759"/>
<dbReference type="AlphaFoldDB" id="A0A8S0V2Z5"/>
<keyword evidence="2" id="KW-1185">Reference proteome</keyword>
<dbReference type="EMBL" id="CACTIH010009105">
    <property type="protein sequence ID" value="CAA3024270.1"/>
    <property type="molecule type" value="Genomic_DNA"/>
</dbReference>
<name>A0A8S0V2Z5_OLEEU</name>
<protein>
    <submittedName>
        <fullName evidence="1">Polyadenylate-binding 2-like</fullName>
    </submittedName>
</protein>
<sequence length="50" mass="5237">MPGVVGGMLSAPYDMGGMLPRDVAIPQPMLITVLASALANSTPEQHRTML</sequence>
<reference evidence="1 2" key="1">
    <citation type="submission" date="2019-12" db="EMBL/GenBank/DDBJ databases">
        <authorList>
            <person name="Alioto T."/>
            <person name="Alioto T."/>
            <person name="Gomez Garrido J."/>
        </authorList>
    </citation>
    <scope>NUCLEOTIDE SEQUENCE [LARGE SCALE GENOMIC DNA]</scope>
</reference>
<proteinExistence type="predicted"/>
<organism evidence="1 2">
    <name type="scientific">Olea europaea subsp. europaea</name>
    <dbReference type="NCBI Taxonomy" id="158383"/>
    <lineage>
        <taxon>Eukaryota</taxon>
        <taxon>Viridiplantae</taxon>
        <taxon>Streptophyta</taxon>
        <taxon>Embryophyta</taxon>
        <taxon>Tracheophyta</taxon>
        <taxon>Spermatophyta</taxon>
        <taxon>Magnoliopsida</taxon>
        <taxon>eudicotyledons</taxon>
        <taxon>Gunneridae</taxon>
        <taxon>Pentapetalae</taxon>
        <taxon>asterids</taxon>
        <taxon>lamiids</taxon>
        <taxon>Lamiales</taxon>
        <taxon>Oleaceae</taxon>
        <taxon>Oleeae</taxon>
        <taxon>Olea</taxon>
    </lineage>
</organism>
<dbReference type="Proteomes" id="UP000594638">
    <property type="component" value="Unassembled WGS sequence"/>
</dbReference>
<dbReference type="Gramene" id="OE9A070897T1">
    <property type="protein sequence ID" value="OE9A070897C1"/>
    <property type="gene ID" value="OE9A070897"/>
</dbReference>
<gene>
    <name evidence="1" type="ORF">OLEA9_A070897</name>
</gene>
<comment type="caution">
    <text evidence="1">The sequence shown here is derived from an EMBL/GenBank/DDBJ whole genome shotgun (WGS) entry which is preliminary data.</text>
</comment>
<accession>A0A8S0V2Z5</accession>